<accession>K1JLF4</accession>
<dbReference type="SUPFAM" id="SSF47598">
    <property type="entry name" value="Ribbon-helix-helix"/>
    <property type="match status" value="1"/>
</dbReference>
<dbReference type="EMBL" id="ADMG01000032">
    <property type="protein sequence ID" value="EKB31036.1"/>
    <property type="molecule type" value="Genomic_DNA"/>
</dbReference>
<dbReference type="AlphaFoldDB" id="K1JLF4"/>
<dbReference type="Pfam" id="PF01402">
    <property type="entry name" value="RHH_1"/>
    <property type="match status" value="1"/>
</dbReference>
<organism evidence="2 3">
    <name type="scientific">Sutterella wadsworthensis 2_1_59BFAA</name>
    <dbReference type="NCBI Taxonomy" id="742823"/>
    <lineage>
        <taxon>Bacteria</taxon>
        <taxon>Pseudomonadati</taxon>
        <taxon>Pseudomonadota</taxon>
        <taxon>Betaproteobacteria</taxon>
        <taxon>Burkholderiales</taxon>
        <taxon>Sutterellaceae</taxon>
        <taxon>Sutterella</taxon>
    </lineage>
</organism>
<name>K1JLF4_9BURK</name>
<evidence type="ECO:0000259" key="1">
    <source>
        <dbReference type="Pfam" id="PF01402"/>
    </source>
</evidence>
<dbReference type="RefSeq" id="WP_005435497.1">
    <property type="nucleotide sequence ID" value="NZ_JH815516.1"/>
</dbReference>
<evidence type="ECO:0000313" key="2">
    <source>
        <dbReference type="EMBL" id="EKB31036.1"/>
    </source>
</evidence>
<dbReference type="OrthoDB" id="9963200at2"/>
<comment type="caution">
    <text evidence="2">The sequence shown here is derived from an EMBL/GenBank/DDBJ whole genome shotgun (WGS) entry which is preliminary data.</text>
</comment>
<sequence length="87" mass="10290">MSAQTISLRLPEEEVAILNLLSDRERRTKTQIIREALQPLFRKVLDEPERITLSNTEFQALLDEMATPPGEEVLARRRHLMTYERWK</sequence>
<reference evidence="2 3" key="1">
    <citation type="submission" date="2012-05" db="EMBL/GenBank/DDBJ databases">
        <title>The Genome Sequence of Sutterella wadsworthensis 2_1_59BFAA.</title>
        <authorList>
            <consortium name="The Broad Institute Genome Sequencing Platform"/>
            <person name="Earl A."/>
            <person name="Ward D."/>
            <person name="Feldgarden M."/>
            <person name="Gevers D."/>
            <person name="Daigneault M."/>
            <person name="Strauss J."/>
            <person name="Allen-Vercoe E."/>
            <person name="Walker B."/>
            <person name="Young S.K."/>
            <person name="Zeng Q."/>
            <person name="Gargeya S."/>
            <person name="Fitzgerald M."/>
            <person name="Haas B."/>
            <person name="Abouelleil A."/>
            <person name="Alvarado L."/>
            <person name="Arachchi H.M."/>
            <person name="Berlin A.M."/>
            <person name="Chapman S.B."/>
            <person name="Goldberg J."/>
            <person name="Griggs A."/>
            <person name="Gujja S."/>
            <person name="Hansen M."/>
            <person name="Howarth C."/>
            <person name="Imamovic A."/>
            <person name="Larimer J."/>
            <person name="McCowen C."/>
            <person name="Montmayeur A."/>
            <person name="Murphy C."/>
            <person name="Neiman D."/>
            <person name="Pearson M."/>
            <person name="Priest M."/>
            <person name="Roberts A."/>
            <person name="Saif S."/>
            <person name="Shea T."/>
            <person name="Sisk P."/>
            <person name="Sykes S."/>
            <person name="Wortman J."/>
            <person name="Nusbaum C."/>
            <person name="Birren B."/>
        </authorList>
    </citation>
    <scope>NUCLEOTIDE SEQUENCE [LARGE SCALE GENOMIC DNA]</scope>
    <source>
        <strain evidence="2 3">2_1_59BFAA</strain>
    </source>
</reference>
<dbReference type="InterPro" id="IPR002145">
    <property type="entry name" value="CopG"/>
</dbReference>
<protein>
    <recommendedName>
        <fullName evidence="1">Ribbon-helix-helix protein CopG domain-containing protein</fullName>
    </recommendedName>
</protein>
<dbReference type="Proteomes" id="UP000005835">
    <property type="component" value="Unassembled WGS sequence"/>
</dbReference>
<keyword evidence="3" id="KW-1185">Reference proteome</keyword>
<proteinExistence type="predicted"/>
<feature type="domain" description="Ribbon-helix-helix protein CopG" evidence="1">
    <location>
        <begin position="5"/>
        <end position="38"/>
    </location>
</feature>
<dbReference type="STRING" id="742823.HMPREF9465_01419"/>
<dbReference type="HOGENOM" id="CLU_2482150_0_0_4"/>
<dbReference type="GO" id="GO:0006355">
    <property type="term" value="P:regulation of DNA-templated transcription"/>
    <property type="evidence" value="ECO:0007669"/>
    <property type="project" value="InterPro"/>
</dbReference>
<gene>
    <name evidence="2" type="ORF">HMPREF9465_01419</name>
</gene>
<evidence type="ECO:0000313" key="3">
    <source>
        <dbReference type="Proteomes" id="UP000005835"/>
    </source>
</evidence>
<dbReference type="InterPro" id="IPR010985">
    <property type="entry name" value="Ribbon_hlx_hlx"/>
</dbReference>